<evidence type="ECO:0000313" key="2">
    <source>
        <dbReference type="Proteomes" id="UP001054945"/>
    </source>
</evidence>
<dbReference type="EMBL" id="BPLR01016626">
    <property type="protein sequence ID" value="GIY85221.1"/>
    <property type="molecule type" value="Genomic_DNA"/>
</dbReference>
<organism evidence="1 2">
    <name type="scientific">Caerostris extrusa</name>
    <name type="common">Bark spider</name>
    <name type="synonym">Caerostris bankana</name>
    <dbReference type="NCBI Taxonomy" id="172846"/>
    <lineage>
        <taxon>Eukaryota</taxon>
        <taxon>Metazoa</taxon>
        <taxon>Ecdysozoa</taxon>
        <taxon>Arthropoda</taxon>
        <taxon>Chelicerata</taxon>
        <taxon>Arachnida</taxon>
        <taxon>Araneae</taxon>
        <taxon>Araneomorphae</taxon>
        <taxon>Entelegynae</taxon>
        <taxon>Araneoidea</taxon>
        <taxon>Araneidae</taxon>
        <taxon>Caerostris</taxon>
    </lineage>
</organism>
<dbReference type="Proteomes" id="UP001054945">
    <property type="component" value="Unassembled WGS sequence"/>
</dbReference>
<keyword evidence="2" id="KW-1185">Reference proteome</keyword>
<reference evidence="1 2" key="1">
    <citation type="submission" date="2021-06" db="EMBL/GenBank/DDBJ databases">
        <title>Caerostris extrusa draft genome.</title>
        <authorList>
            <person name="Kono N."/>
            <person name="Arakawa K."/>
        </authorList>
    </citation>
    <scope>NUCLEOTIDE SEQUENCE [LARGE SCALE GENOMIC DNA]</scope>
</reference>
<dbReference type="AlphaFoldDB" id="A0AAV4WQM0"/>
<sequence>MTAAMNPKIQMAHRVAMGLSGGEFSSWAQKNRFFSEKANVVSTSSLPPRCSISIGTFFDQGPFLFGESNRPSMIMIKTEITGIVSVFEILEHNNPRPPMVKGMQ</sequence>
<protein>
    <submittedName>
        <fullName evidence="1">Uncharacterized protein</fullName>
    </submittedName>
</protein>
<evidence type="ECO:0000313" key="1">
    <source>
        <dbReference type="EMBL" id="GIY85221.1"/>
    </source>
</evidence>
<comment type="caution">
    <text evidence="1">The sequence shown here is derived from an EMBL/GenBank/DDBJ whole genome shotgun (WGS) entry which is preliminary data.</text>
</comment>
<name>A0AAV4WQM0_CAEEX</name>
<gene>
    <name evidence="1" type="ORF">CEXT_90031</name>
</gene>
<accession>A0AAV4WQM0</accession>
<proteinExistence type="predicted"/>